<gene>
    <name evidence="3" type="ORF">ACFS5J_09510</name>
</gene>
<protein>
    <submittedName>
        <fullName evidence="3">Glycosyltransferase</fullName>
        <ecNumber evidence="3">2.4.-.-</ecNumber>
    </submittedName>
</protein>
<dbReference type="Pfam" id="PF00534">
    <property type="entry name" value="Glycos_transf_1"/>
    <property type="match status" value="1"/>
</dbReference>
<dbReference type="EC" id="2.4.-.-" evidence="3"/>
<keyword evidence="4" id="KW-1185">Reference proteome</keyword>
<accession>A0ABW5YMX6</accession>
<dbReference type="SUPFAM" id="SSF53756">
    <property type="entry name" value="UDP-Glycosyltransferase/glycogen phosphorylase"/>
    <property type="match status" value="1"/>
</dbReference>
<dbReference type="PANTHER" id="PTHR45947">
    <property type="entry name" value="SULFOQUINOVOSYL TRANSFERASE SQD2"/>
    <property type="match status" value="1"/>
</dbReference>
<evidence type="ECO:0000313" key="3">
    <source>
        <dbReference type="EMBL" id="MFD2892247.1"/>
    </source>
</evidence>
<name>A0ABW5YMX6_9FLAO</name>
<dbReference type="InterPro" id="IPR050194">
    <property type="entry name" value="Glycosyltransferase_grp1"/>
</dbReference>
<dbReference type="Proteomes" id="UP001597534">
    <property type="component" value="Unassembled WGS sequence"/>
</dbReference>
<dbReference type="RefSeq" id="WP_379811888.1">
    <property type="nucleotide sequence ID" value="NZ_JBHUPC010000013.1"/>
</dbReference>
<dbReference type="InterPro" id="IPR001296">
    <property type="entry name" value="Glyco_trans_1"/>
</dbReference>
<dbReference type="Pfam" id="PF13439">
    <property type="entry name" value="Glyco_transf_4"/>
    <property type="match status" value="1"/>
</dbReference>
<evidence type="ECO:0000259" key="2">
    <source>
        <dbReference type="Pfam" id="PF13439"/>
    </source>
</evidence>
<evidence type="ECO:0000259" key="1">
    <source>
        <dbReference type="Pfam" id="PF00534"/>
    </source>
</evidence>
<reference evidence="4" key="1">
    <citation type="journal article" date="2019" name="Int. J. Syst. Evol. Microbiol.">
        <title>The Global Catalogue of Microorganisms (GCM) 10K type strain sequencing project: providing services to taxonomists for standard genome sequencing and annotation.</title>
        <authorList>
            <consortium name="The Broad Institute Genomics Platform"/>
            <consortium name="The Broad Institute Genome Sequencing Center for Infectious Disease"/>
            <person name="Wu L."/>
            <person name="Ma J."/>
        </authorList>
    </citation>
    <scope>NUCLEOTIDE SEQUENCE [LARGE SCALE GENOMIC DNA]</scope>
    <source>
        <strain evidence="4">KCTC 22671</strain>
    </source>
</reference>
<dbReference type="Gene3D" id="3.40.50.2000">
    <property type="entry name" value="Glycogen Phosphorylase B"/>
    <property type="match status" value="2"/>
</dbReference>
<dbReference type="EMBL" id="JBHUPC010000013">
    <property type="protein sequence ID" value="MFD2892247.1"/>
    <property type="molecule type" value="Genomic_DNA"/>
</dbReference>
<keyword evidence="3" id="KW-0328">Glycosyltransferase</keyword>
<dbReference type="InterPro" id="IPR028098">
    <property type="entry name" value="Glyco_trans_4-like_N"/>
</dbReference>
<keyword evidence="3" id="KW-0808">Transferase</keyword>
<proteinExistence type="predicted"/>
<sequence>MIVIHIIEALGGGVYSYFKDLTLHFSKENDIKTIIFYSKNRKEIDPKNLELITCHNVELVEVDMCRKLNPLQDYKSILKLRKLLKKYNPDIVHLHSSKASVLGRIAASNVVPKYSVFYTPHGYSFLSKEFSNSKKKVFYFIEKYIQKIFGGTTLACGDTEYEIAQKIGKSMLVRNGIFVDKISSFKKSVSNSKLTIGILARITTARNPELFNAIALRFPKYNFIWIGDGDLKSQLTAPNITVTGWSLDQVEVMSRLNSIDVYLQTSLWEGLPIALLEAMALEKPLVATNIIGNKDIIVHNENGYLFNSIDELDIQFKKLEDERTRNEMGKNGLKRCKTLFNTTTNFNQMKSIYLNAISNAKQ</sequence>
<comment type="caution">
    <text evidence="3">The sequence shown here is derived from an EMBL/GenBank/DDBJ whole genome shotgun (WGS) entry which is preliminary data.</text>
</comment>
<feature type="domain" description="Glycosyl transferase family 1" evidence="1">
    <location>
        <begin position="191"/>
        <end position="334"/>
    </location>
</feature>
<dbReference type="GO" id="GO:0016757">
    <property type="term" value="F:glycosyltransferase activity"/>
    <property type="evidence" value="ECO:0007669"/>
    <property type="project" value="UniProtKB-KW"/>
</dbReference>
<organism evidence="3 4">
    <name type="scientific">Flavobacterium chuncheonense</name>
    <dbReference type="NCBI Taxonomy" id="2026653"/>
    <lineage>
        <taxon>Bacteria</taxon>
        <taxon>Pseudomonadati</taxon>
        <taxon>Bacteroidota</taxon>
        <taxon>Flavobacteriia</taxon>
        <taxon>Flavobacteriales</taxon>
        <taxon>Flavobacteriaceae</taxon>
        <taxon>Flavobacterium</taxon>
    </lineage>
</organism>
<evidence type="ECO:0000313" key="4">
    <source>
        <dbReference type="Proteomes" id="UP001597534"/>
    </source>
</evidence>
<dbReference type="PANTHER" id="PTHR45947:SF3">
    <property type="entry name" value="SULFOQUINOVOSYL TRANSFERASE SQD2"/>
    <property type="match status" value="1"/>
</dbReference>
<feature type="domain" description="Glycosyltransferase subfamily 4-like N-terminal" evidence="2">
    <location>
        <begin position="12"/>
        <end position="145"/>
    </location>
</feature>